<evidence type="ECO:0000313" key="2">
    <source>
        <dbReference type="EMBL" id="GAA4036281.1"/>
    </source>
</evidence>
<sequence length="261" mass="27299">MSLSGHLVPALAVLLSWFASTALVVWLVHRPRATYRSAMMATSVAAIAGMAVIVATRHDDGIAATYASAAGALVIWAWQELAFLTGAAAGPRRLPKSVGAAGFLRFRQATEALLWHELALAGLLALLVMIGWGAANQVAASIFGLLFVLRLGAKLSIFSGVPNFSDELIPAHLRYLHSYFGPRRLSATLVIALGSSLLLATLLADRALSAGAGSAAIAPSLVFALAGLGALELFFLALPVRDGVLWHWAMRPGATRIAGQA</sequence>
<comment type="caution">
    <text evidence="2">The sequence shown here is derived from an EMBL/GenBank/DDBJ whole genome shotgun (WGS) entry which is preliminary data.</text>
</comment>
<keyword evidence="1" id="KW-0472">Membrane</keyword>
<accession>A0ABP7U5B9</accession>
<evidence type="ECO:0000313" key="3">
    <source>
        <dbReference type="Proteomes" id="UP001424459"/>
    </source>
</evidence>
<feature type="transmembrane region" description="Helical" evidence="1">
    <location>
        <begin position="35"/>
        <end position="54"/>
    </location>
</feature>
<keyword evidence="1" id="KW-0812">Transmembrane</keyword>
<feature type="transmembrane region" description="Helical" evidence="1">
    <location>
        <begin position="112"/>
        <end position="132"/>
    </location>
</feature>
<organism evidence="2 3">
    <name type="scientific">Sphingomonas rosea</name>
    <dbReference type="NCBI Taxonomy" id="335605"/>
    <lineage>
        <taxon>Bacteria</taxon>
        <taxon>Pseudomonadati</taxon>
        <taxon>Pseudomonadota</taxon>
        <taxon>Alphaproteobacteria</taxon>
        <taxon>Sphingomonadales</taxon>
        <taxon>Sphingomonadaceae</taxon>
        <taxon>Sphingomonas</taxon>
    </lineage>
</organism>
<feature type="transmembrane region" description="Helical" evidence="1">
    <location>
        <begin position="6"/>
        <end position="28"/>
    </location>
</feature>
<keyword evidence="1" id="KW-1133">Transmembrane helix</keyword>
<dbReference type="EMBL" id="BAABBR010000001">
    <property type="protein sequence ID" value="GAA4036281.1"/>
    <property type="molecule type" value="Genomic_DNA"/>
</dbReference>
<name>A0ABP7U5B9_9SPHN</name>
<dbReference type="Pfam" id="PF12291">
    <property type="entry name" value="DUF3623"/>
    <property type="match status" value="1"/>
</dbReference>
<proteinExistence type="predicted"/>
<reference evidence="3" key="1">
    <citation type="journal article" date="2019" name="Int. J. Syst. Evol. Microbiol.">
        <title>The Global Catalogue of Microorganisms (GCM) 10K type strain sequencing project: providing services to taxonomists for standard genome sequencing and annotation.</title>
        <authorList>
            <consortium name="The Broad Institute Genomics Platform"/>
            <consortium name="The Broad Institute Genome Sequencing Center for Infectious Disease"/>
            <person name="Wu L."/>
            <person name="Ma J."/>
        </authorList>
    </citation>
    <scope>NUCLEOTIDE SEQUENCE [LARGE SCALE GENOMIC DNA]</scope>
    <source>
        <strain evidence="3">JCM 17564</strain>
    </source>
</reference>
<gene>
    <name evidence="2" type="primary">puhE</name>
    <name evidence="2" type="ORF">GCM10022281_16010</name>
</gene>
<feature type="transmembrane region" description="Helical" evidence="1">
    <location>
        <begin position="138"/>
        <end position="164"/>
    </location>
</feature>
<dbReference type="InterPro" id="IPR017496">
    <property type="entry name" value="Photo_alph_chp2"/>
</dbReference>
<evidence type="ECO:0000256" key="1">
    <source>
        <dbReference type="SAM" id="Phobius"/>
    </source>
</evidence>
<keyword evidence="3" id="KW-1185">Reference proteome</keyword>
<dbReference type="RefSeq" id="WP_344696514.1">
    <property type="nucleotide sequence ID" value="NZ_BAABBR010000001.1"/>
</dbReference>
<protein>
    <submittedName>
        <fullName evidence="2">Photosynthetic complex assembly protein PuhE</fullName>
    </submittedName>
</protein>
<feature type="transmembrane region" description="Helical" evidence="1">
    <location>
        <begin position="66"/>
        <end position="91"/>
    </location>
</feature>
<dbReference type="Proteomes" id="UP001424459">
    <property type="component" value="Unassembled WGS sequence"/>
</dbReference>
<dbReference type="NCBIfam" id="TIGR03055">
    <property type="entry name" value="photo_alph_chp2"/>
    <property type="match status" value="1"/>
</dbReference>
<feature type="transmembrane region" description="Helical" evidence="1">
    <location>
        <begin position="185"/>
        <end position="204"/>
    </location>
</feature>
<feature type="transmembrane region" description="Helical" evidence="1">
    <location>
        <begin position="216"/>
        <end position="238"/>
    </location>
</feature>